<dbReference type="Proteomes" id="UP000033121">
    <property type="component" value="Unassembled WGS sequence"/>
</dbReference>
<dbReference type="AlphaFoldDB" id="A0A0E9N203"/>
<feature type="transmembrane region" description="Helical" evidence="1">
    <location>
        <begin position="12"/>
        <end position="41"/>
    </location>
</feature>
<accession>A0A0E9N203</accession>
<evidence type="ECO:0008006" key="4">
    <source>
        <dbReference type="Google" id="ProtNLM"/>
    </source>
</evidence>
<dbReference type="OrthoDB" id="672524at2"/>
<feature type="transmembrane region" description="Helical" evidence="1">
    <location>
        <begin position="66"/>
        <end position="88"/>
    </location>
</feature>
<dbReference type="Pfam" id="PF11188">
    <property type="entry name" value="DUF2975"/>
    <property type="match status" value="1"/>
</dbReference>
<name>A0A0E9N203_9BACT</name>
<organism evidence="2 3">
    <name type="scientific">Flavihumibacter petaseus NBRC 106054</name>
    <dbReference type="NCBI Taxonomy" id="1220578"/>
    <lineage>
        <taxon>Bacteria</taxon>
        <taxon>Pseudomonadati</taxon>
        <taxon>Bacteroidota</taxon>
        <taxon>Chitinophagia</taxon>
        <taxon>Chitinophagales</taxon>
        <taxon>Chitinophagaceae</taxon>
        <taxon>Flavihumibacter</taxon>
    </lineage>
</organism>
<feature type="transmembrane region" description="Helical" evidence="1">
    <location>
        <begin position="109"/>
        <end position="129"/>
    </location>
</feature>
<proteinExistence type="predicted"/>
<comment type="caution">
    <text evidence="2">The sequence shown here is derived from an EMBL/GenBank/DDBJ whole genome shotgun (WGS) entry which is preliminary data.</text>
</comment>
<feature type="transmembrane region" description="Helical" evidence="1">
    <location>
        <begin position="149"/>
        <end position="169"/>
    </location>
</feature>
<keyword evidence="3" id="KW-1185">Reference proteome</keyword>
<evidence type="ECO:0000313" key="2">
    <source>
        <dbReference type="EMBL" id="GAO43828.1"/>
    </source>
</evidence>
<dbReference type="EMBL" id="BBWV01000002">
    <property type="protein sequence ID" value="GAO43828.1"/>
    <property type="molecule type" value="Genomic_DNA"/>
</dbReference>
<dbReference type="STRING" id="1220578.FPE01S_02_09340"/>
<keyword evidence="1" id="KW-0812">Transmembrane</keyword>
<dbReference type="RefSeq" id="WP_046369655.1">
    <property type="nucleotide sequence ID" value="NZ_BBWV01000002.1"/>
</dbReference>
<sequence length="183" mass="20981">MEFKITLRHILNILLILSWIIFIGICIEAGGFILNAIFALVKPGAVKQLWQQVDLSALFRYDKGHFFAITLIMSIVAILKATMFYQIIRILHRKDLDLALPFSKTVQRFIVVLACLALMIGFFCSYGINYTGWLVQKGVTFPDTQYLRFGGSDVWYFMAVVLFVISQLFKRGIEIQSENELTI</sequence>
<protein>
    <recommendedName>
        <fullName evidence="4">DUF2975 domain-containing protein</fullName>
    </recommendedName>
</protein>
<keyword evidence="1" id="KW-0472">Membrane</keyword>
<evidence type="ECO:0000256" key="1">
    <source>
        <dbReference type="SAM" id="Phobius"/>
    </source>
</evidence>
<gene>
    <name evidence="2" type="ORF">FPE01S_02_09340</name>
</gene>
<reference evidence="2 3" key="1">
    <citation type="submission" date="2015-04" db="EMBL/GenBank/DDBJ databases">
        <title>Whole genome shotgun sequence of Flavihumibacter petaseus NBRC 106054.</title>
        <authorList>
            <person name="Miyazawa S."/>
            <person name="Hosoyama A."/>
            <person name="Hashimoto M."/>
            <person name="Noguchi M."/>
            <person name="Tsuchikane K."/>
            <person name="Ohji S."/>
            <person name="Yamazoe A."/>
            <person name="Ichikawa N."/>
            <person name="Kimura A."/>
            <person name="Fujita N."/>
        </authorList>
    </citation>
    <scope>NUCLEOTIDE SEQUENCE [LARGE SCALE GENOMIC DNA]</scope>
    <source>
        <strain evidence="2 3">NBRC 106054</strain>
    </source>
</reference>
<dbReference type="InterPro" id="IPR021354">
    <property type="entry name" value="DUF2975"/>
</dbReference>
<keyword evidence="1" id="KW-1133">Transmembrane helix</keyword>
<evidence type="ECO:0000313" key="3">
    <source>
        <dbReference type="Proteomes" id="UP000033121"/>
    </source>
</evidence>